<accession>A0A5N5STM0</accession>
<dbReference type="InterPro" id="IPR045137">
    <property type="entry name" value="RBM26/27"/>
</dbReference>
<dbReference type="SMART" id="SM00356">
    <property type="entry name" value="ZnF_C3H1"/>
    <property type="match status" value="1"/>
</dbReference>
<keyword evidence="3 5" id="KW-0862">Zinc</keyword>
<keyword evidence="2 5" id="KW-0863">Zinc-finger</keyword>
<keyword evidence="4" id="KW-0694">RNA-binding</keyword>
<dbReference type="Pfam" id="PF00642">
    <property type="entry name" value="zf-CCCH"/>
    <property type="match status" value="1"/>
</dbReference>
<evidence type="ECO:0000256" key="1">
    <source>
        <dbReference type="ARBA" id="ARBA00022723"/>
    </source>
</evidence>
<dbReference type="EMBL" id="SEYY01020349">
    <property type="protein sequence ID" value="KAB7497372.1"/>
    <property type="molecule type" value="Genomic_DNA"/>
</dbReference>
<dbReference type="InterPro" id="IPR036855">
    <property type="entry name" value="Znf_CCCH_sf"/>
</dbReference>
<proteinExistence type="predicted"/>
<dbReference type="InterPro" id="IPR000571">
    <property type="entry name" value="Znf_CCCH"/>
</dbReference>
<dbReference type="OrthoDB" id="443401at2759"/>
<dbReference type="PANTHER" id="PTHR14398:SF0">
    <property type="entry name" value="ZINC FINGER PROTEIN SWM"/>
    <property type="match status" value="1"/>
</dbReference>
<dbReference type="PROSITE" id="PS50103">
    <property type="entry name" value="ZF_C3H1"/>
    <property type="match status" value="1"/>
</dbReference>
<evidence type="ECO:0000256" key="3">
    <source>
        <dbReference type="ARBA" id="ARBA00022833"/>
    </source>
</evidence>
<dbReference type="FunFam" id="3.30.70.330:FF:000208">
    <property type="entry name" value="RNA-binding protein 27 isoform X2"/>
    <property type="match status" value="1"/>
</dbReference>
<dbReference type="Gene3D" id="3.30.70.330">
    <property type="match status" value="1"/>
</dbReference>
<evidence type="ECO:0000256" key="6">
    <source>
        <dbReference type="SAM" id="MobiDB-lite"/>
    </source>
</evidence>
<dbReference type="InterPro" id="IPR002483">
    <property type="entry name" value="PWI_dom"/>
</dbReference>
<evidence type="ECO:0000256" key="5">
    <source>
        <dbReference type="PROSITE-ProRule" id="PRU00723"/>
    </source>
</evidence>
<protein>
    <submittedName>
        <fullName evidence="8">RNA-binding protein 26</fullName>
    </submittedName>
</protein>
<evidence type="ECO:0000256" key="4">
    <source>
        <dbReference type="ARBA" id="ARBA00022884"/>
    </source>
</evidence>
<feature type="compositionally biased region" description="Pro residues" evidence="6">
    <location>
        <begin position="130"/>
        <end position="157"/>
    </location>
</feature>
<keyword evidence="9" id="KW-1185">Reference proteome</keyword>
<feature type="compositionally biased region" description="Basic and acidic residues" evidence="6">
    <location>
        <begin position="170"/>
        <end position="202"/>
    </location>
</feature>
<dbReference type="Proteomes" id="UP000326759">
    <property type="component" value="Unassembled WGS sequence"/>
</dbReference>
<evidence type="ECO:0000313" key="9">
    <source>
        <dbReference type="Proteomes" id="UP000326759"/>
    </source>
</evidence>
<dbReference type="SUPFAM" id="SSF54928">
    <property type="entry name" value="RNA-binding domain, RBD"/>
    <property type="match status" value="1"/>
</dbReference>
<gene>
    <name evidence="8" type="primary">rbm26</name>
    <name evidence="8" type="ORF">Anas_00967</name>
</gene>
<feature type="compositionally biased region" description="Basic residues" evidence="6">
    <location>
        <begin position="203"/>
        <end position="214"/>
    </location>
</feature>
<dbReference type="Gene3D" id="4.10.1000.10">
    <property type="entry name" value="Zinc finger, CCCH-type"/>
    <property type="match status" value="1"/>
</dbReference>
<comment type="caution">
    <text evidence="8">The sequence shown here is derived from an EMBL/GenBank/DDBJ whole genome shotgun (WGS) entry which is preliminary data.</text>
</comment>
<dbReference type="Pfam" id="PF01480">
    <property type="entry name" value="PWI"/>
    <property type="match status" value="1"/>
</dbReference>
<feature type="compositionally biased region" description="Polar residues" evidence="6">
    <location>
        <begin position="331"/>
        <end position="343"/>
    </location>
</feature>
<evidence type="ECO:0000313" key="8">
    <source>
        <dbReference type="EMBL" id="KAB7497372.1"/>
    </source>
</evidence>
<evidence type="ECO:0000256" key="2">
    <source>
        <dbReference type="ARBA" id="ARBA00022771"/>
    </source>
</evidence>
<feature type="compositionally biased region" description="Low complexity" evidence="6">
    <location>
        <begin position="97"/>
        <end position="112"/>
    </location>
</feature>
<dbReference type="SUPFAM" id="SSF90229">
    <property type="entry name" value="CCCH zinc finger"/>
    <property type="match status" value="1"/>
</dbReference>
<dbReference type="CDD" id="cd12257">
    <property type="entry name" value="RRM1_RBM26_like"/>
    <property type="match status" value="1"/>
</dbReference>
<name>A0A5N5STM0_9CRUS</name>
<dbReference type="InterPro" id="IPR035979">
    <property type="entry name" value="RBD_domain_sf"/>
</dbReference>
<sequence>MIIDKPNELKLWLTGYLPPLCDADPEVLAKYCLALVKKDRPDEELKASLMEQLDVFLKSNTEKFVEKFLEVAKNKSYMSEPASSSPPVKNLLEDTPKSITSPSSPVSSINVPEALTGPDKPASTQSDPISLPPLPPLPPPVQPIPYPPPETTPPYPPPKKEDGTTSIKSGKSEPKDRDDRRSRRGSRSRDNKTRSRSRDRDRSRRSRSRGRSTRSKYDDRRRRSPHRTGGLKRYSRRSRSRSRSPRWSRSPVRRSRSRDRRSRSRNRSRSLSSKRHHSRHRSRSRSPKLLTHVDSSISRKSPSKEEKEGSTSPDPGTGDSTAPPLVHSVVSIPNQDRYSSSKSQRCRDYDEQGFCMRGDQCPFDHGADPVVLEGATIDFPPPLTGVPNITSVPGGVGYPLAGPNLPPGRGFLRHPPPPRPAQFGEYTPNNPGLGWGNDSIITANPYYGGRGRGMNAPPPRFPGPLPPLAPQDMGRELINVPVNGGSQGKPGIRASLAQRLGPASTNAPFSSNGTIGTGSTGVHTKYANSTENCTLELRKIPSGLNTISHLNQHFVKFGSITNIQVHHEGDPEAALITFSSHSEANAAYRSTEAVLNNRFY</sequence>
<feature type="region of interest" description="Disordered" evidence="6">
    <location>
        <begin position="75"/>
        <end position="346"/>
    </location>
</feature>
<dbReference type="AlphaFoldDB" id="A0A5N5STM0"/>
<dbReference type="PANTHER" id="PTHR14398">
    <property type="entry name" value="RNA RECOGNITION RRM/RNP DOMAIN"/>
    <property type="match status" value="1"/>
</dbReference>
<reference evidence="8 9" key="1">
    <citation type="journal article" date="2019" name="PLoS Biol.">
        <title>Sex chromosomes control vertical transmission of feminizing Wolbachia symbionts in an isopod.</title>
        <authorList>
            <person name="Becking T."/>
            <person name="Chebbi M.A."/>
            <person name="Giraud I."/>
            <person name="Moumen B."/>
            <person name="Laverre T."/>
            <person name="Caubet Y."/>
            <person name="Peccoud J."/>
            <person name="Gilbert C."/>
            <person name="Cordaux R."/>
        </authorList>
    </citation>
    <scope>NUCLEOTIDE SEQUENCE [LARGE SCALE GENOMIC DNA]</scope>
    <source>
        <strain evidence="8">ANa2</strain>
        <tissue evidence="8">Whole body excluding digestive tract and cuticle</tissue>
    </source>
</reference>
<evidence type="ECO:0000259" key="7">
    <source>
        <dbReference type="PROSITE" id="PS50103"/>
    </source>
</evidence>
<dbReference type="GO" id="GO:0008270">
    <property type="term" value="F:zinc ion binding"/>
    <property type="evidence" value="ECO:0007669"/>
    <property type="project" value="UniProtKB-KW"/>
</dbReference>
<feature type="compositionally biased region" description="Basic residues" evidence="6">
    <location>
        <begin position="222"/>
        <end position="286"/>
    </location>
</feature>
<feature type="compositionally biased region" description="Polar residues" evidence="6">
    <location>
        <begin position="310"/>
        <end position="320"/>
    </location>
</feature>
<dbReference type="GO" id="GO:0005634">
    <property type="term" value="C:nucleus"/>
    <property type="evidence" value="ECO:0007669"/>
    <property type="project" value="TreeGrafter"/>
</dbReference>
<feature type="domain" description="C3H1-type" evidence="7">
    <location>
        <begin position="340"/>
        <end position="368"/>
    </location>
</feature>
<organism evidence="8 9">
    <name type="scientific">Armadillidium nasatum</name>
    <dbReference type="NCBI Taxonomy" id="96803"/>
    <lineage>
        <taxon>Eukaryota</taxon>
        <taxon>Metazoa</taxon>
        <taxon>Ecdysozoa</taxon>
        <taxon>Arthropoda</taxon>
        <taxon>Crustacea</taxon>
        <taxon>Multicrustacea</taxon>
        <taxon>Malacostraca</taxon>
        <taxon>Eumalacostraca</taxon>
        <taxon>Peracarida</taxon>
        <taxon>Isopoda</taxon>
        <taxon>Oniscidea</taxon>
        <taxon>Crinocheta</taxon>
        <taxon>Armadillidiidae</taxon>
        <taxon>Armadillidium</taxon>
    </lineage>
</organism>
<dbReference type="InterPro" id="IPR012677">
    <property type="entry name" value="Nucleotide-bd_a/b_plait_sf"/>
</dbReference>
<dbReference type="GO" id="GO:0003723">
    <property type="term" value="F:RNA binding"/>
    <property type="evidence" value="ECO:0007669"/>
    <property type="project" value="UniProtKB-KW"/>
</dbReference>
<keyword evidence="1 5" id="KW-0479">Metal-binding</keyword>
<feature type="zinc finger region" description="C3H1-type" evidence="5">
    <location>
        <begin position="340"/>
        <end position="368"/>
    </location>
</feature>